<organism evidence="5 6">
    <name type="scientific">Macrostomum lignano</name>
    <dbReference type="NCBI Taxonomy" id="282301"/>
    <lineage>
        <taxon>Eukaryota</taxon>
        <taxon>Metazoa</taxon>
        <taxon>Spiralia</taxon>
        <taxon>Lophotrochozoa</taxon>
        <taxon>Platyhelminthes</taxon>
        <taxon>Rhabditophora</taxon>
        <taxon>Macrostomorpha</taxon>
        <taxon>Macrostomida</taxon>
        <taxon>Macrostomidae</taxon>
        <taxon>Macrostomum</taxon>
    </lineage>
</organism>
<evidence type="ECO:0000313" key="6">
    <source>
        <dbReference type="WBParaSite" id="maker-unitig_37058-snap-gene-0.1-mRNA-1"/>
    </source>
</evidence>
<dbReference type="AlphaFoldDB" id="A0A1I8FKU2"/>
<dbReference type="PANTHER" id="PTHR24198:SF194">
    <property type="entry name" value="INVERSIN-A"/>
    <property type="match status" value="1"/>
</dbReference>
<dbReference type="InterPro" id="IPR036770">
    <property type="entry name" value="Ankyrin_rpt-contain_sf"/>
</dbReference>
<feature type="repeat" description="ANK" evidence="3">
    <location>
        <begin position="89"/>
        <end position="121"/>
    </location>
</feature>
<dbReference type="PRINTS" id="PR01415">
    <property type="entry name" value="ANKYRIN"/>
</dbReference>
<evidence type="ECO:0000256" key="3">
    <source>
        <dbReference type="PROSITE-ProRule" id="PRU00023"/>
    </source>
</evidence>
<feature type="region of interest" description="Disordered" evidence="4">
    <location>
        <begin position="432"/>
        <end position="463"/>
    </location>
</feature>
<reference evidence="6" key="1">
    <citation type="submission" date="2016-11" db="UniProtKB">
        <authorList>
            <consortium name="WormBaseParasite"/>
        </authorList>
    </citation>
    <scope>IDENTIFICATION</scope>
</reference>
<name>A0A1I8FKU2_9PLAT</name>
<dbReference type="PANTHER" id="PTHR24198">
    <property type="entry name" value="ANKYRIN REPEAT AND PROTEIN KINASE DOMAIN-CONTAINING PROTEIN"/>
    <property type="match status" value="1"/>
</dbReference>
<evidence type="ECO:0000256" key="1">
    <source>
        <dbReference type="ARBA" id="ARBA00022737"/>
    </source>
</evidence>
<dbReference type="Gene3D" id="1.25.40.20">
    <property type="entry name" value="Ankyrin repeat-containing domain"/>
    <property type="match status" value="2"/>
</dbReference>
<feature type="compositionally biased region" description="Basic residues" evidence="4">
    <location>
        <begin position="531"/>
        <end position="544"/>
    </location>
</feature>
<accession>A0A1I8FKU2</accession>
<dbReference type="PROSITE" id="PS50088">
    <property type="entry name" value="ANK_REPEAT"/>
    <property type="match status" value="3"/>
</dbReference>
<protein>
    <submittedName>
        <fullName evidence="6">ANK_REP_REGION domain-containing protein</fullName>
    </submittedName>
</protein>
<feature type="region of interest" description="Disordered" evidence="4">
    <location>
        <begin position="531"/>
        <end position="559"/>
    </location>
</feature>
<dbReference type="Proteomes" id="UP000095280">
    <property type="component" value="Unplaced"/>
</dbReference>
<feature type="compositionally biased region" description="Polar residues" evidence="4">
    <location>
        <begin position="446"/>
        <end position="459"/>
    </location>
</feature>
<evidence type="ECO:0000256" key="2">
    <source>
        <dbReference type="ARBA" id="ARBA00023043"/>
    </source>
</evidence>
<dbReference type="SMART" id="SM00248">
    <property type="entry name" value="ANK"/>
    <property type="match status" value="5"/>
</dbReference>
<proteinExistence type="predicted"/>
<evidence type="ECO:0000256" key="4">
    <source>
        <dbReference type="SAM" id="MobiDB-lite"/>
    </source>
</evidence>
<keyword evidence="1" id="KW-0677">Repeat</keyword>
<sequence>MTLKCVERSDPVHLAAFERPVGDCSRFLSMLGADVGSLEIVDLLLERGPTHWPGWHRDRAGILPVHLASETGHLDVIKRFLDIGVDQSSDVLPLHMACEKGNAECARLLVEAGSPLDATLFRNRRGNITTLPWPLRRNNPEVLPAPMSTFKDGIAAAPLHISCQRGYHEHLLPAVVAILAQREHRHIQRRHPLSISCRRTGHFDMAMWLIARATCGFGHLQIVKLLLQNGADVHHGENFEGRRGIASIHCAAIRGRHHVIPLLRKFGANLNATDEQGWSPLQLGLCHEHFTILCCCWLQKWRRPQAANQDGQRPIQNGHNATTSLRSGAVRSATAERCPSAGSNAAAMQALLDEFCSSFNFCVAQAVGQGYGPLFQPLTTSIRIATMVATEKLIFVCLLGHGRLSLLLRKEVKAVDRQRHSTMVTTAKALCPSSRHRSPHGVMLSTDGTTTQARPTSNAPPFRTSKRAALADFKRAALRTSNAPPLADFKRAALSDFKRPSSRTSNAPPYRLQTCRPSDFKRAALADFKRAAHPAWRHGKQHHRQASESRMSPPTKPSP</sequence>
<keyword evidence="2 3" id="KW-0040">ANK repeat</keyword>
<feature type="repeat" description="ANK" evidence="3">
    <location>
        <begin position="243"/>
        <end position="275"/>
    </location>
</feature>
<dbReference type="PROSITE" id="PS50297">
    <property type="entry name" value="ANK_REP_REGION"/>
    <property type="match status" value="3"/>
</dbReference>
<evidence type="ECO:0000313" key="5">
    <source>
        <dbReference type="Proteomes" id="UP000095280"/>
    </source>
</evidence>
<feature type="repeat" description="ANK" evidence="3">
    <location>
        <begin position="60"/>
        <end position="86"/>
    </location>
</feature>
<dbReference type="Pfam" id="PF12796">
    <property type="entry name" value="Ank_2"/>
    <property type="match status" value="2"/>
</dbReference>
<dbReference type="WBParaSite" id="maker-unitig_37058-snap-gene-0.1-mRNA-1">
    <property type="protein sequence ID" value="maker-unitig_37058-snap-gene-0.1-mRNA-1"/>
    <property type="gene ID" value="maker-unitig_37058-snap-gene-0.1"/>
</dbReference>
<dbReference type="SUPFAM" id="SSF48403">
    <property type="entry name" value="Ankyrin repeat"/>
    <property type="match status" value="1"/>
</dbReference>
<dbReference type="InterPro" id="IPR002110">
    <property type="entry name" value="Ankyrin_rpt"/>
</dbReference>
<keyword evidence="5" id="KW-1185">Reference proteome</keyword>